<keyword evidence="2" id="KW-1185">Reference proteome</keyword>
<gene>
    <name evidence="1" type="ORF">FA707_01965</name>
</gene>
<dbReference type="OrthoDB" id="2248033at2"/>
<dbReference type="AlphaFoldDB" id="A0A4D7CSE1"/>
<name>A0A4D7CSE1_9ENTE</name>
<reference evidence="1 2" key="1">
    <citation type="submission" date="2019-04" db="EMBL/GenBank/DDBJ databases">
        <title>Vagococcus sp. nov., isolated from faeces of yaks (Bos grunniens).</title>
        <authorList>
            <person name="Ge Y."/>
        </authorList>
    </citation>
    <scope>NUCLEOTIDE SEQUENCE [LARGE SCALE GENOMIC DNA]</scope>
    <source>
        <strain evidence="1 2">MN-17</strain>
    </source>
</reference>
<dbReference type="Proteomes" id="UP000298615">
    <property type="component" value="Chromosome"/>
</dbReference>
<proteinExistence type="predicted"/>
<organism evidence="1 2">
    <name type="scientific">Vagococcus zengguangii</name>
    <dbReference type="NCBI Taxonomy" id="2571750"/>
    <lineage>
        <taxon>Bacteria</taxon>
        <taxon>Bacillati</taxon>
        <taxon>Bacillota</taxon>
        <taxon>Bacilli</taxon>
        <taxon>Lactobacillales</taxon>
        <taxon>Enterococcaceae</taxon>
        <taxon>Vagococcus</taxon>
    </lineage>
</organism>
<protein>
    <submittedName>
        <fullName evidence="1">Uncharacterized protein</fullName>
    </submittedName>
</protein>
<evidence type="ECO:0000313" key="1">
    <source>
        <dbReference type="EMBL" id="QCI85804.1"/>
    </source>
</evidence>
<accession>A0A4D7CSE1</accession>
<dbReference type="KEGG" id="vao:FA707_01965"/>
<evidence type="ECO:0000313" key="2">
    <source>
        <dbReference type="Proteomes" id="UP000298615"/>
    </source>
</evidence>
<sequence>MLALIKRLYIERVGYIKKIFLLNLLAINGIIISLYMINSGKLSGREMMEIVFGFGISSVIGTSLLLIIRQNFVWYKARYRLIPLKDWQLFMVNLIATFLLVCSNVGLFYLLLGFENVGLSLIGKKVYSVRWLIENIPTSGWFYLGFLYIILFIVLCVFLLFLLSYIISKTYIPPRAQGVSIGILFVVLYKLYNWIVSSQTLSFELSNRSLSVATNVLILACMCGFAIILLSRVEVRE</sequence>
<dbReference type="RefSeq" id="WP_136952647.1">
    <property type="nucleotide sequence ID" value="NZ_CP039712.1"/>
</dbReference>
<dbReference type="EMBL" id="CP039712">
    <property type="protein sequence ID" value="QCI85804.1"/>
    <property type="molecule type" value="Genomic_DNA"/>
</dbReference>